<protein>
    <submittedName>
        <fullName evidence="2">Amino acid ABC transporter substrate-binding protein</fullName>
    </submittedName>
</protein>
<accession>A0A4Q1HQI9</accession>
<dbReference type="OrthoDB" id="5288800at2"/>
<feature type="region of interest" description="Disordered" evidence="1">
    <location>
        <begin position="1"/>
        <end position="22"/>
    </location>
</feature>
<dbReference type="PANTHER" id="PTHR47628:SF1">
    <property type="entry name" value="ALIPHATIC AMIDASE EXPRESSION-REGULATING PROTEIN"/>
    <property type="match status" value="1"/>
</dbReference>
<reference evidence="2 3" key="1">
    <citation type="journal article" date="2017" name="Int. J. Syst. Evol. Microbiol.">
        <title>Achromobacter aloeverae sp. nov., isolated from the root of Aloe vera (L.) Burm.f.</title>
        <authorList>
            <person name="Kuncharoen N."/>
            <person name="Muramatsu Y."/>
            <person name="Shibata C."/>
            <person name="Kamakura Y."/>
            <person name="Nakagawa Y."/>
            <person name="Tanasupawat S."/>
        </authorList>
    </citation>
    <scope>NUCLEOTIDE SEQUENCE [LARGE SCALE GENOMIC DNA]</scope>
    <source>
        <strain evidence="2 3">AVA-1</strain>
    </source>
</reference>
<dbReference type="Proteomes" id="UP000290849">
    <property type="component" value="Unassembled WGS sequence"/>
</dbReference>
<dbReference type="Pfam" id="PF13433">
    <property type="entry name" value="Peripla_BP_5"/>
    <property type="match status" value="1"/>
</dbReference>
<keyword evidence="3" id="KW-1185">Reference proteome</keyword>
<dbReference type="AlphaFoldDB" id="A0A4Q1HQI9"/>
<dbReference type="CDD" id="cd06357">
    <property type="entry name" value="PBP1_AmiC"/>
    <property type="match status" value="1"/>
</dbReference>
<sequence length="485" mass="53132">MTSAACSGRAATTSSPTPPRCPPGWRGHSGACCDERPVPCDLGVRRQSRARDRSWSRFRSWPLRRAIPGLAVIPSCCARRRPLRFHAGRYVVVHRRHGEQGVSQTDPVKVGVLFSTSGATGAIGASQRLGTELAIAEINEAGGIDGRELVAICHDPQSNPARYAHLAEQLVAQDGVNVIFGCYMSSSRIAVIPVVERWNRLLFYPTLYEGFEYSRNVIYTGAAPNQNSMQLADYMTAHYGPRVYLLGSDYIYPYESNRIMADLVLQRPGGARVGERYVRLGATEADFRVAIEEIRASRPDFIFSTVVGDATAAFYRAYADAGFDPVRMPIASLTTSEAEARQMGADVACGHYTAAPYFQSLDTPANRRALASLRRHHGADATANLCWEAAYFQVHMYAQALRRAGSDQIDALLPALLGSSFEAPQGTVRIDPGNHHTWLHPRIGRLRADGDFAIVRASAAAVAPDPYLVNHVLGDWTVKMTELEP</sequence>
<dbReference type="GO" id="GO:0006865">
    <property type="term" value="P:amino acid transport"/>
    <property type="evidence" value="ECO:0007669"/>
    <property type="project" value="InterPro"/>
</dbReference>
<proteinExistence type="predicted"/>
<comment type="caution">
    <text evidence="2">The sequence shown here is derived from an EMBL/GenBank/DDBJ whole genome shotgun (WGS) entry which is preliminary data.</text>
</comment>
<evidence type="ECO:0000313" key="3">
    <source>
        <dbReference type="Proteomes" id="UP000290849"/>
    </source>
</evidence>
<name>A0A4Q1HQI9_9BURK</name>
<dbReference type="Gene3D" id="3.40.50.2300">
    <property type="match status" value="2"/>
</dbReference>
<gene>
    <name evidence="2" type="ORF">C7R54_05290</name>
</gene>
<dbReference type="InterPro" id="IPR000709">
    <property type="entry name" value="Leu_Ile_Val-bd"/>
</dbReference>
<dbReference type="InterPro" id="IPR039570">
    <property type="entry name" value="AmiC_PBP1"/>
</dbReference>
<dbReference type="InterPro" id="IPR028082">
    <property type="entry name" value="Peripla_BP_I"/>
</dbReference>
<dbReference type="PRINTS" id="PR00337">
    <property type="entry name" value="LEUILEVALBP"/>
</dbReference>
<dbReference type="SUPFAM" id="SSF53822">
    <property type="entry name" value="Periplasmic binding protein-like I"/>
    <property type="match status" value="1"/>
</dbReference>
<evidence type="ECO:0000256" key="1">
    <source>
        <dbReference type="SAM" id="MobiDB-lite"/>
    </source>
</evidence>
<organism evidence="2 3">
    <name type="scientific">Achromobacter aloeverae</name>
    <dbReference type="NCBI Taxonomy" id="1750518"/>
    <lineage>
        <taxon>Bacteria</taxon>
        <taxon>Pseudomonadati</taxon>
        <taxon>Pseudomonadota</taxon>
        <taxon>Betaproteobacteria</taxon>
        <taxon>Burkholderiales</taxon>
        <taxon>Alcaligenaceae</taxon>
        <taxon>Achromobacter</taxon>
    </lineage>
</organism>
<dbReference type="EMBL" id="PYAL01000001">
    <property type="protein sequence ID" value="RXN93127.1"/>
    <property type="molecule type" value="Genomic_DNA"/>
</dbReference>
<dbReference type="PANTHER" id="PTHR47628">
    <property type="match status" value="1"/>
</dbReference>
<evidence type="ECO:0000313" key="2">
    <source>
        <dbReference type="EMBL" id="RXN93127.1"/>
    </source>
</evidence>
<dbReference type="GO" id="GO:0033218">
    <property type="term" value="F:amide binding"/>
    <property type="evidence" value="ECO:0007669"/>
    <property type="project" value="InterPro"/>
</dbReference>